<proteinExistence type="predicted"/>
<accession>A0A1I1EPM8</accession>
<evidence type="ECO:0000259" key="1">
    <source>
        <dbReference type="Pfam" id="PF07715"/>
    </source>
</evidence>
<gene>
    <name evidence="2" type="ORF">SAMN04487907_1011042</name>
</gene>
<dbReference type="NCBIfam" id="TIGR04056">
    <property type="entry name" value="OMP_RagA_SusC"/>
    <property type="match status" value="1"/>
</dbReference>
<dbReference type="Pfam" id="PF07715">
    <property type="entry name" value="Plug"/>
    <property type="match status" value="1"/>
</dbReference>
<dbReference type="AlphaFoldDB" id="A0A1I1EPM8"/>
<dbReference type="Gene3D" id="2.170.130.10">
    <property type="entry name" value="TonB-dependent receptor, plug domain"/>
    <property type="match status" value="1"/>
</dbReference>
<evidence type="ECO:0000313" key="2">
    <source>
        <dbReference type="EMBL" id="SFB88612.1"/>
    </source>
</evidence>
<dbReference type="InterPro" id="IPR037066">
    <property type="entry name" value="Plug_dom_sf"/>
</dbReference>
<dbReference type="InterPro" id="IPR023996">
    <property type="entry name" value="TonB-dep_OMP_SusC/RagA"/>
</dbReference>
<dbReference type="STRING" id="1334022.SAMN04487907_1011042"/>
<dbReference type="InterPro" id="IPR018247">
    <property type="entry name" value="EF_Hand_1_Ca_BS"/>
</dbReference>
<keyword evidence="3" id="KW-1185">Reference proteome</keyword>
<protein>
    <submittedName>
        <fullName evidence="2">TonB-linked outer membrane protein, SusC/RagA family</fullName>
    </submittedName>
</protein>
<evidence type="ECO:0000313" key="3">
    <source>
        <dbReference type="Proteomes" id="UP000199438"/>
    </source>
</evidence>
<name>A0A1I1EPM8_9FLAO</name>
<dbReference type="PROSITE" id="PS00018">
    <property type="entry name" value="EF_HAND_1"/>
    <property type="match status" value="1"/>
</dbReference>
<sequence length="1016" mass="114441">MVVPSYSILNRERMNNIQFKIVFSALFLFLPYLGFSQTSEEIDVEATVRGKSGDPIAGATIITSSSTTLTDSLGVFEVSVPLFSEITIQANQYQPRLIIVKEDIENISLEPIEAYKDVNVAFRKVEKRNLISGVTTIDVEQLMEKSYNTSSLENMTALANGFHGNIWGMNEYLILIDGVPRDAGSILPTEIDQISFLKGVAAVALYGSRAAKGVVQITTKRGKIQKQKIEVRMNAGLYTPKSFPKYLGSAEYMTLYNEARANDGLSELYDEETIYNHATGNNPYRYPDVNYYSSDYLQESYNRYDATAQISGGNETAQYYTNLGFYTAGSLLDFGEASKNSNQRFNIRGNVDIDITDYLYATVGASAVYYNGRGVNANYWGDAARLRPNRFSPLIPIGMIEESDENSMQYVNNSSFLIDNQYLLGGTQLDQTNPFAAIYAGGSNNYTSRQFQFNTGIGADLTNLLEGLSFHSSFGVDYSTSYNQSYNNEYAVYQPSWTNYNGESLIAGLTQYGQDARSGVQNISDSWYRQTISFSGQFNYETKIEDHNISAILLANGFQQSVSEEYHRTSNANLGLHLGYSYLDKYYADFSGAVVHSAKLPEGNRQAFSPTLTLGWRLSEENFLKNSSVFDDLKLTASAGILNTDMDIDQYYLYESIYTQTDGAWFNWRDGALSRSTDSRRGQNYDLTFAKREEINFGLEASLLNNLFYVQGSFFANRISGNIVQNSILYPNYFTTGWPNSSFIPFVNYNEDERIGFDFRVDWNQKIGEVETTLGFVGTYYDTKASKRAERYEDAYQNRQGTSLDGIWGLENDGFFMNEEEIENSATPSFGEVQPGDIKYIDQNGDGLVDNQDVVYLGKAGWFGAPFTLGINFTAEWKNFSFFALGMGRFGAHAMRNNSYFWVDGEDKYSEVVRDRWTPETSETATYPRLTTTTSNNNFRSSDFWMYSTDRFDLAKVQISYNLPKAMFNRSFVQEIGVYVGGTNLLTVSPEREILELSVGGAPQNRFYNLGIKAIF</sequence>
<dbReference type="SUPFAM" id="SSF56935">
    <property type="entry name" value="Porins"/>
    <property type="match status" value="1"/>
</dbReference>
<reference evidence="3" key="1">
    <citation type="submission" date="2016-10" db="EMBL/GenBank/DDBJ databases">
        <authorList>
            <person name="Varghese N."/>
            <person name="Submissions S."/>
        </authorList>
    </citation>
    <scope>NUCLEOTIDE SEQUENCE [LARGE SCALE GENOMIC DNA]</scope>
    <source>
        <strain evidence="3">DSM 24499</strain>
    </source>
</reference>
<dbReference type="InterPro" id="IPR012910">
    <property type="entry name" value="Plug_dom"/>
</dbReference>
<organism evidence="2 3">
    <name type="scientific">Zunongwangia mangrovi</name>
    <dbReference type="NCBI Taxonomy" id="1334022"/>
    <lineage>
        <taxon>Bacteria</taxon>
        <taxon>Pseudomonadati</taxon>
        <taxon>Bacteroidota</taxon>
        <taxon>Flavobacteriia</taxon>
        <taxon>Flavobacteriales</taxon>
        <taxon>Flavobacteriaceae</taxon>
        <taxon>Zunongwangia</taxon>
    </lineage>
</organism>
<dbReference type="EMBL" id="FOKV01000001">
    <property type="protein sequence ID" value="SFB88612.1"/>
    <property type="molecule type" value="Genomic_DNA"/>
</dbReference>
<dbReference type="Proteomes" id="UP000199438">
    <property type="component" value="Unassembled WGS sequence"/>
</dbReference>
<feature type="domain" description="TonB-dependent receptor plug" evidence="1">
    <location>
        <begin position="165"/>
        <end position="214"/>
    </location>
</feature>